<dbReference type="InParanoid" id="A0A162TDV6"/>
<name>A0A162TDV6_PHYB8</name>
<dbReference type="STRING" id="763407.A0A162TDV6"/>
<dbReference type="AlphaFoldDB" id="A0A162TDV6"/>
<evidence type="ECO:0000313" key="1">
    <source>
        <dbReference type="EMBL" id="OAD66343.1"/>
    </source>
</evidence>
<accession>A0A162TDV6</accession>
<dbReference type="GeneID" id="28998384"/>
<gene>
    <name evidence="1" type="ORF">PHYBLDRAFT_175401</name>
</gene>
<dbReference type="VEuPathDB" id="FungiDB:PHYBLDRAFT_175401"/>
<keyword evidence="2" id="KW-1185">Reference proteome</keyword>
<dbReference type="Proteomes" id="UP000077315">
    <property type="component" value="Unassembled WGS sequence"/>
</dbReference>
<dbReference type="EMBL" id="KV441004">
    <property type="protein sequence ID" value="OAD66343.1"/>
    <property type="molecule type" value="Genomic_DNA"/>
</dbReference>
<reference evidence="2" key="1">
    <citation type="submission" date="2015-06" db="EMBL/GenBank/DDBJ databases">
        <title>Expansion of signal transduction pathways in fungi by whole-genome duplication.</title>
        <authorList>
            <consortium name="DOE Joint Genome Institute"/>
            <person name="Corrochano L.M."/>
            <person name="Kuo A."/>
            <person name="Marcet-Houben M."/>
            <person name="Polaino S."/>
            <person name="Salamov A."/>
            <person name="Villalobos J.M."/>
            <person name="Alvarez M.I."/>
            <person name="Avalos J."/>
            <person name="Benito E.P."/>
            <person name="Benoit I."/>
            <person name="Burger G."/>
            <person name="Camino L.P."/>
            <person name="Canovas D."/>
            <person name="Cerda-Olmedo E."/>
            <person name="Cheng J.-F."/>
            <person name="Dominguez A."/>
            <person name="Elias M."/>
            <person name="Eslava A.P."/>
            <person name="Glaser F."/>
            <person name="Grimwood J."/>
            <person name="Gutierrez G."/>
            <person name="Heitman J."/>
            <person name="Henrissat B."/>
            <person name="Iturriaga E.A."/>
            <person name="Lang B.F."/>
            <person name="Lavin J.L."/>
            <person name="Lee S."/>
            <person name="Li W."/>
            <person name="Lindquist E."/>
            <person name="Lopez-Garcia S."/>
            <person name="Luque E.M."/>
            <person name="Marcos A.T."/>
            <person name="Martin J."/>
            <person name="McCluskey K."/>
            <person name="Medina H.R."/>
            <person name="Miralles-Duran A."/>
            <person name="Miyazaki A."/>
            <person name="Munoz-Torres E."/>
            <person name="Oguiza J.A."/>
            <person name="Ohm R."/>
            <person name="Olmedo M."/>
            <person name="Orejas M."/>
            <person name="Ortiz-Castellanos L."/>
            <person name="Pisabarro A.G."/>
            <person name="Rodriguez-Romero J."/>
            <person name="Ruiz-Herrera J."/>
            <person name="Ruiz-Vazquez R."/>
            <person name="Sanz C."/>
            <person name="Schackwitz W."/>
            <person name="Schmutz J."/>
            <person name="Shahriari M."/>
            <person name="Shelest E."/>
            <person name="Silva-Franco F."/>
            <person name="Soanes D."/>
            <person name="Syed K."/>
            <person name="Tagua V.G."/>
            <person name="Talbot N.J."/>
            <person name="Thon M."/>
            <person name="De vries R.P."/>
            <person name="Wiebenga A."/>
            <person name="Yadav J.S."/>
            <person name="Braun E.L."/>
            <person name="Baker S."/>
            <person name="Garre V."/>
            <person name="Horwitz B."/>
            <person name="Torres-Martinez S."/>
            <person name="Idnurm A."/>
            <person name="Herrera-Estrella A."/>
            <person name="Gabaldon T."/>
            <person name="Grigoriev I.V."/>
        </authorList>
    </citation>
    <scope>NUCLEOTIDE SEQUENCE [LARGE SCALE GENOMIC DNA]</scope>
    <source>
        <strain evidence="2">NRRL 1555(-)</strain>
    </source>
</reference>
<proteinExistence type="predicted"/>
<dbReference type="RefSeq" id="XP_018284383.1">
    <property type="nucleotide sequence ID" value="XM_018437478.1"/>
</dbReference>
<evidence type="ECO:0000313" key="2">
    <source>
        <dbReference type="Proteomes" id="UP000077315"/>
    </source>
</evidence>
<protein>
    <submittedName>
        <fullName evidence="1">Uncharacterized protein</fullName>
    </submittedName>
</protein>
<sequence>MSSNSFPYSAATSDVKVRMVEAQVSTSCEAEVNRPENTKKAMLLSKRSTKIGATKLSRAFSSKLATPYMGINSICFLKIESVDTFIETDIEPADVLLQRAMPLMVRKLADMQSDISRYMSAMTTGYGAPSQQINDLVSGRISLRFFQEDGGERAGVPPMNMAPFPPQVHSSGSSSQQPATPASIFKQSLLKWCKLPEFQGSMLFESEKIGYFDQHSSNCNIINLEEVDHNVSHQVT</sequence>
<organism evidence="1 2">
    <name type="scientific">Phycomyces blakesleeanus (strain ATCC 8743b / DSM 1359 / FGSC 10004 / NBRC 33097 / NRRL 1555)</name>
    <dbReference type="NCBI Taxonomy" id="763407"/>
    <lineage>
        <taxon>Eukaryota</taxon>
        <taxon>Fungi</taxon>
        <taxon>Fungi incertae sedis</taxon>
        <taxon>Mucoromycota</taxon>
        <taxon>Mucoromycotina</taxon>
        <taxon>Mucoromycetes</taxon>
        <taxon>Mucorales</taxon>
        <taxon>Phycomycetaceae</taxon>
        <taxon>Phycomyces</taxon>
    </lineage>
</organism>